<organism evidence="3 4">
    <name type="scientific">Colletotrichum sojae</name>
    <dbReference type="NCBI Taxonomy" id="2175907"/>
    <lineage>
        <taxon>Eukaryota</taxon>
        <taxon>Fungi</taxon>
        <taxon>Dikarya</taxon>
        <taxon>Ascomycota</taxon>
        <taxon>Pezizomycotina</taxon>
        <taxon>Sordariomycetes</taxon>
        <taxon>Hypocreomycetidae</taxon>
        <taxon>Glomerellales</taxon>
        <taxon>Glomerellaceae</taxon>
        <taxon>Colletotrichum</taxon>
        <taxon>Colletotrichum orchidearum species complex</taxon>
    </lineage>
</organism>
<evidence type="ECO:0000313" key="4">
    <source>
        <dbReference type="Proteomes" id="UP000652219"/>
    </source>
</evidence>
<evidence type="ECO:0000313" key="3">
    <source>
        <dbReference type="EMBL" id="KAF6820135.1"/>
    </source>
</evidence>
<protein>
    <submittedName>
        <fullName evidence="3">Uncharacterized protein</fullName>
    </submittedName>
</protein>
<keyword evidence="2" id="KW-0732">Signal</keyword>
<feature type="signal peptide" evidence="2">
    <location>
        <begin position="1"/>
        <end position="24"/>
    </location>
</feature>
<evidence type="ECO:0000256" key="2">
    <source>
        <dbReference type="SAM" id="SignalP"/>
    </source>
</evidence>
<sequence length="82" mass="8828">MASAAVRVALVSVGAFFHATLASGVLHPRRVEWSFSARASENNGKKSVDDVNEKVAWEAARSDSQWRARPRGGKTSLEQGSS</sequence>
<accession>A0A8H6JVW7</accession>
<proteinExistence type="predicted"/>
<reference evidence="3 4" key="1">
    <citation type="journal article" date="2020" name="Phytopathology">
        <title>Genome Sequence Resources of Colletotrichum truncatum, C. plurivorum, C. musicola, and C. sojae: Four Species Pathogenic to Soybean (Glycine max).</title>
        <authorList>
            <person name="Rogerio F."/>
            <person name="Boufleur T.R."/>
            <person name="Ciampi-Guillardi M."/>
            <person name="Sukno S.A."/>
            <person name="Thon M.R."/>
            <person name="Massola Junior N.S."/>
            <person name="Baroncelli R."/>
        </authorList>
    </citation>
    <scope>NUCLEOTIDE SEQUENCE [LARGE SCALE GENOMIC DNA]</scope>
    <source>
        <strain evidence="3 4">LFN0009</strain>
    </source>
</reference>
<feature type="region of interest" description="Disordered" evidence="1">
    <location>
        <begin position="59"/>
        <end position="82"/>
    </location>
</feature>
<dbReference type="AlphaFoldDB" id="A0A8H6JVW7"/>
<keyword evidence="4" id="KW-1185">Reference proteome</keyword>
<dbReference type="Proteomes" id="UP000652219">
    <property type="component" value="Unassembled WGS sequence"/>
</dbReference>
<evidence type="ECO:0000256" key="1">
    <source>
        <dbReference type="SAM" id="MobiDB-lite"/>
    </source>
</evidence>
<name>A0A8H6JVW7_9PEZI</name>
<feature type="chain" id="PRO_5034016517" evidence="2">
    <location>
        <begin position="25"/>
        <end position="82"/>
    </location>
</feature>
<comment type="caution">
    <text evidence="3">The sequence shown here is derived from an EMBL/GenBank/DDBJ whole genome shotgun (WGS) entry which is preliminary data.</text>
</comment>
<gene>
    <name evidence="3" type="ORF">CSOJ01_00838</name>
</gene>
<dbReference type="EMBL" id="WIGN01000006">
    <property type="protein sequence ID" value="KAF6820135.1"/>
    <property type="molecule type" value="Genomic_DNA"/>
</dbReference>